<keyword evidence="12 19" id="KW-1133">Transmembrane helix</keyword>
<organism evidence="20 21">
    <name type="scientific">Roseovarius pacificus</name>
    <dbReference type="NCBI Taxonomy" id="337701"/>
    <lineage>
        <taxon>Bacteria</taxon>
        <taxon>Pseudomonadati</taxon>
        <taxon>Pseudomonadota</taxon>
        <taxon>Alphaproteobacteria</taxon>
        <taxon>Rhodobacterales</taxon>
        <taxon>Roseobacteraceae</taxon>
        <taxon>Roseovarius</taxon>
    </lineage>
</organism>
<evidence type="ECO:0000256" key="19">
    <source>
        <dbReference type="HAMAP-Rule" id="MF_00719"/>
    </source>
</evidence>
<feature type="transmembrane region" description="Helical" evidence="19">
    <location>
        <begin position="143"/>
        <end position="164"/>
    </location>
</feature>
<evidence type="ECO:0000256" key="17">
    <source>
        <dbReference type="ARBA" id="ARBA00048623"/>
    </source>
</evidence>
<keyword evidence="11 19" id="KW-0460">Magnesium</keyword>
<evidence type="ECO:0000256" key="7">
    <source>
        <dbReference type="ARBA" id="ARBA00022475"/>
    </source>
</evidence>
<evidence type="ECO:0000256" key="15">
    <source>
        <dbReference type="ARBA" id="ARBA00032605"/>
    </source>
</evidence>
<evidence type="ECO:0000256" key="12">
    <source>
        <dbReference type="ARBA" id="ARBA00022989"/>
    </source>
</evidence>
<dbReference type="UniPathway" id="UPA00148">
    <property type="reaction ID" value="UER00238"/>
</dbReference>
<comment type="function">
    <text evidence="14 19">Joins adenosylcobinamide-GDP and alpha-ribazole to generate adenosylcobalamin (Ado-cobalamin). Also synthesizes adenosylcobalamin 5'-phosphate from adenosylcobinamide-GDP and alpha-ribazole 5'-phosphate.</text>
</comment>
<sequence length="252" mass="26173">MAKNDQPLVMAEDFPLALALLTRLPIHASRFDRGARAAWAYPLVGVMVGSLAAMAGLIAFWLGLPTAVTALISLSFLTVLTGAMHEDGLADSADGLWGGWDRARRLEIMKDSHIGSYGVLALLFSFTARWAALWTLFNSGAGLAFIGILAAATLSRAPLPALMATLPNARNAGLSHATGRPSARTAWLAIVIATGLAVLLLGFSGIGAVVWAGLAALSVALIARAKIGGQTGDILGACQQVTEITVLFTLIT</sequence>
<dbReference type="GO" id="GO:0005886">
    <property type="term" value="C:plasma membrane"/>
    <property type="evidence" value="ECO:0007669"/>
    <property type="project" value="UniProtKB-SubCell"/>
</dbReference>
<comment type="cofactor">
    <cofactor evidence="1 19">
        <name>Mg(2+)</name>
        <dbReference type="ChEBI" id="CHEBI:18420"/>
    </cofactor>
</comment>
<evidence type="ECO:0000256" key="1">
    <source>
        <dbReference type="ARBA" id="ARBA00001946"/>
    </source>
</evidence>
<dbReference type="InterPro" id="IPR003805">
    <property type="entry name" value="CobS"/>
</dbReference>
<dbReference type="GO" id="GO:0008818">
    <property type="term" value="F:cobalamin 5'-phosphate synthase activity"/>
    <property type="evidence" value="ECO:0007669"/>
    <property type="project" value="UniProtKB-UniRule"/>
</dbReference>
<dbReference type="AlphaFoldDB" id="A0A1M7D6M0"/>
<evidence type="ECO:0000256" key="16">
    <source>
        <dbReference type="ARBA" id="ARBA00032853"/>
    </source>
</evidence>
<dbReference type="GO" id="GO:0009236">
    <property type="term" value="P:cobalamin biosynthetic process"/>
    <property type="evidence" value="ECO:0007669"/>
    <property type="project" value="UniProtKB-UniRule"/>
</dbReference>
<evidence type="ECO:0000256" key="8">
    <source>
        <dbReference type="ARBA" id="ARBA00022573"/>
    </source>
</evidence>
<evidence type="ECO:0000256" key="4">
    <source>
        <dbReference type="ARBA" id="ARBA00010561"/>
    </source>
</evidence>
<comment type="catalytic activity">
    <reaction evidence="18 19">
        <text>alpha-ribazole 5'-phosphate + adenosylcob(III)inamide-GDP = adenosylcob(III)alamin 5'-phosphate + GMP + H(+)</text>
        <dbReference type="Rhea" id="RHEA:23560"/>
        <dbReference type="ChEBI" id="CHEBI:15378"/>
        <dbReference type="ChEBI" id="CHEBI:57918"/>
        <dbReference type="ChEBI" id="CHEBI:58115"/>
        <dbReference type="ChEBI" id="CHEBI:60487"/>
        <dbReference type="ChEBI" id="CHEBI:60493"/>
        <dbReference type="EC" id="2.7.8.26"/>
    </reaction>
</comment>
<evidence type="ECO:0000256" key="3">
    <source>
        <dbReference type="ARBA" id="ARBA00004663"/>
    </source>
</evidence>
<keyword evidence="8 19" id="KW-0169">Cobalamin biosynthesis</keyword>
<keyword evidence="9 19" id="KW-0808">Transferase</keyword>
<proteinExistence type="inferred from homology"/>
<feature type="transmembrane region" description="Helical" evidence="19">
    <location>
        <begin position="114"/>
        <end position="137"/>
    </location>
</feature>
<keyword evidence="7 19" id="KW-1003">Cell membrane</keyword>
<evidence type="ECO:0000256" key="10">
    <source>
        <dbReference type="ARBA" id="ARBA00022692"/>
    </source>
</evidence>
<dbReference type="STRING" id="337701.SAMN05444398_105135"/>
<comment type="pathway">
    <text evidence="3 19">Cofactor biosynthesis; adenosylcobalamin biosynthesis; adenosylcobalamin from cob(II)yrinate a,c-diamide: step 7/7.</text>
</comment>
<dbReference type="EC" id="2.7.8.26" evidence="5 19"/>
<evidence type="ECO:0000313" key="21">
    <source>
        <dbReference type="Proteomes" id="UP000183974"/>
    </source>
</evidence>
<keyword evidence="13 19" id="KW-0472">Membrane</keyword>
<evidence type="ECO:0000256" key="6">
    <source>
        <dbReference type="ARBA" id="ARBA00015850"/>
    </source>
</evidence>
<dbReference type="RefSeq" id="WP_073034797.1">
    <property type="nucleotide sequence ID" value="NZ_BMLR01000005.1"/>
</dbReference>
<dbReference type="GO" id="GO:0051073">
    <property type="term" value="F:adenosylcobinamide-GDP ribazoletransferase activity"/>
    <property type="evidence" value="ECO:0007669"/>
    <property type="project" value="UniProtKB-UniRule"/>
</dbReference>
<dbReference type="NCBIfam" id="TIGR00317">
    <property type="entry name" value="cobS"/>
    <property type="match status" value="1"/>
</dbReference>
<comment type="subcellular location">
    <subcellularLocation>
        <location evidence="2 19">Cell membrane</location>
        <topology evidence="2 19">Multi-pass membrane protein</topology>
    </subcellularLocation>
</comment>
<dbReference type="OrthoDB" id="9794626at2"/>
<dbReference type="PANTHER" id="PTHR34148">
    <property type="entry name" value="ADENOSYLCOBINAMIDE-GDP RIBAZOLETRANSFERASE"/>
    <property type="match status" value="1"/>
</dbReference>
<evidence type="ECO:0000256" key="14">
    <source>
        <dbReference type="ARBA" id="ARBA00025228"/>
    </source>
</evidence>
<evidence type="ECO:0000256" key="5">
    <source>
        <dbReference type="ARBA" id="ARBA00013200"/>
    </source>
</evidence>
<gene>
    <name evidence="19" type="primary">cobS</name>
    <name evidence="20" type="ORF">SAMN05444398_105135</name>
</gene>
<evidence type="ECO:0000313" key="20">
    <source>
        <dbReference type="EMBL" id="SHL75105.1"/>
    </source>
</evidence>
<accession>A0A1M7D6M0</accession>
<evidence type="ECO:0000256" key="9">
    <source>
        <dbReference type="ARBA" id="ARBA00022679"/>
    </source>
</evidence>
<dbReference type="Proteomes" id="UP000183974">
    <property type="component" value="Unassembled WGS sequence"/>
</dbReference>
<evidence type="ECO:0000256" key="13">
    <source>
        <dbReference type="ARBA" id="ARBA00023136"/>
    </source>
</evidence>
<dbReference type="Pfam" id="PF02654">
    <property type="entry name" value="CobS"/>
    <property type="match status" value="1"/>
</dbReference>
<evidence type="ECO:0000256" key="11">
    <source>
        <dbReference type="ARBA" id="ARBA00022842"/>
    </source>
</evidence>
<evidence type="ECO:0000256" key="18">
    <source>
        <dbReference type="ARBA" id="ARBA00049504"/>
    </source>
</evidence>
<comment type="catalytic activity">
    <reaction evidence="17 19">
        <text>alpha-ribazole + adenosylcob(III)inamide-GDP = adenosylcob(III)alamin + GMP + H(+)</text>
        <dbReference type="Rhea" id="RHEA:16049"/>
        <dbReference type="ChEBI" id="CHEBI:10329"/>
        <dbReference type="ChEBI" id="CHEBI:15378"/>
        <dbReference type="ChEBI" id="CHEBI:18408"/>
        <dbReference type="ChEBI" id="CHEBI:58115"/>
        <dbReference type="ChEBI" id="CHEBI:60487"/>
        <dbReference type="EC" id="2.7.8.26"/>
    </reaction>
</comment>
<keyword evidence="10 19" id="KW-0812">Transmembrane</keyword>
<keyword evidence="21" id="KW-1185">Reference proteome</keyword>
<feature type="transmembrane region" description="Helical" evidence="19">
    <location>
        <begin position="39"/>
        <end position="61"/>
    </location>
</feature>
<feature type="transmembrane region" description="Helical" evidence="19">
    <location>
        <begin position="185"/>
        <end position="203"/>
    </location>
</feature>
<feature type="transmembrane region" description="Helical" evidence="19">
    <location>
        <begin position="67"/>
        <end position="84"/>
    </location>
</feature>
<dbReference type="PANTHER" id="PTHR34148:SF1">
    <property type="entry name" value="ADENOSYLCOBINAMIDE-GDP RIBAZOLETRANSFERASE"/>
    <property type="match status" value="1"/>
</dbReference>
<evidence type="ECO:0000256" key="2">
    <source>
        <dbReference type="ARBA" id="ARBA00004651"/>
    </source>
</evidence>
<name>A0A1M7D6M0_9RHOB</name>
<protein>
    <recommendedName>
        <fullName evidence="6 19">Adenosylcobinamide-GDP ribazoletransferase</fullName>
        <ecNumber evidence="5 19">2.7.8.26</ecNumber>
    </recommendedName>
    <alternativeName>
        <fullName evidence="16 19">Cobalamin synthase</fullName>
    </alternativeName>
    <alternativeName>
        <fullName evidence="15 19">Cobalamin-5'-phosphate synthase</fullName>
    </alternativeName>
</protein>
<dbReference type="HAMAP" id="MF_00719">
    <property type="entry name" value="CobS"/>
    <property type="match status" value="1"/>
</dbReference>
<reference evidence="20 21" key="1">
    <citation type="submission" date="2016-11" db="EMBL/GenBank/DDBJ databases">
        <authorList>
            <person name="Jaros S."/>
            <person name="Januszkiewicz K."/>
            <person name="Wedrychowicz H."/>
        </authorList>
    </citation>
    <scope>NUCLEOTIDE SEQUENCE [LARGE SCALE GENOMIC DNA]</scope>
    <source>
        <strain evidence="20 21">DSM 29589</strain>
    </source>
</reference>
<dbReference type="EMBL" id="FRBR01000005">
    <property type="protein sequence ID" value="SHL75105.1"/>
    <property type="molecule type" value="Genomic_DNA"/>
</dbReference>
<comment type="similarity">
    <text evidence="4 19">Belongs to the CobS family.</text>
</comment>